<dbReference type="Proteomes" id="UP000004662">
    <property type="component" value="Chromosome"/>
</dbReference>
<dbReference type="EMBL" id="CM001368">
    <property type="protein sequence ID" value="EHJ49522.1"/>
    <property type="molecule type" value="Genomic_DNA"/>
</dbReference>
<keyword evidence="2" id="KW-1185">Reference proteome</keyword>
<dbReference type="HOGENOM" id="CLU_2665197_0_0_7"/>
<gene>
    <name evidence="1" type="ORF">DFW101_3526</name>
</gene>
<accession>G7QC76</accession>
<dbReference type="AlphaFoldDB" id="G7QC76"/>
<sequence>MTMDFDALFAGLAFQVGGDGYTTAEIMEQTGMSPELTRRRIKQALAAGLCRVGRKLVQRIDGRVAPVPAYVFEGR</sequence>
<evidence type="ECO:0000313" key="1">
    <source>
        <dbReference type="EMBL" id="EHJ49522.1"/>
    </source>
</evidence>
<proteinExistence type="predicted"/>
<evidence type="ECO:0000313" key="2">
    <source>
        <dbReference type="Proteomes" id="UP000004662"/>
    </source>
</evidence>
<organism evidence="1 2">
    <name type="scientific">Solidesulfovibrio carbinoliphilus subsp. oakridgensis</name>
    <dbReference type="NCBI Taxonomy" id="694327"/>
    <lineage>
        <taxon>Bacteria</taxon>
        <taxon>Pseudomonadati</taxon>
        <taxon>Thermodesulfobacteriota</taxon>
        <taxon>Desulfovibrionia</taxon>
        <taxon>Desulfovibrionales</taxon>
        <taxon>Desulfovibrionaceae</taxon>
        <taxon>Solidesulfovibrio</taxon>
    </lineage>
</organism>
<protein>
    <submittedName>
        <fullName evidence="1">Uncharacterized protein</fullName>
    </submittedName>
</protein>
<reference evidence="2" key="1">
    <citation type="journal article" date="2015" name="Genome Announc.">
        <title>High-Quality Draft Genome Sequence of Desulfovibrio carbinoliphilus FW-101-2B, an Organic Acid-Oxidizing Sulfate-Reducing Bacterium Isolated from Uranium(VI)-Contaminated Groundwater.</title>
        <authorList>
            <person name="Ramsay B.D."/>
            <person name="Hwang C."/>
            <person name="Woo H.L."/>
            <person name="Carroll S.L."/>
            <person name="Lucas S."/>
            <person name="Han J."/>
            <person name="Lapidus A.L."/>
            <person name="Cheng J.F."/>
            <person name="Goodwin L.A."/>
            <person name="Pitluck S."/>
            <person name="Peters L."/>
            <person name="Chertkov O."/>
            <person name="Held B."/>
            <person name="Detter J.C."/>
            <person name="Han C.S."/>
            <person name="Tapia R."/>
            <person name="Land M.L."/>
            <person name="Hauser L.J."/>
            <person name="Kyrpides N.C."/>
            <person name="Ivanova N.N."/>
            <person name="Mikhailova N."/>
            <person name="Pagani I."/>
            <person name="Woyke T."/>
            <person name="Arkin A.P."/>
            <person name="Dehal P."/>
            <person name="Chivian D."/>
            <person name="Criddle C.S."/>
            <person name="Wu W."/>
            <person name="Chakraborty R."/>
            <person name="Hazen T.C."/>
            <person name="Fields M.W."/>
        </authorList>
    </citation>
    <scope>NUCLEOTIDE SEQUENCE [LARGE SCALE GENOMIC DNA]</scope>
    <source>
        <strain evidence="2">FW-101-2B</strain>
    </source>
</reference>
<name>G7QC76_9BACT</name>
<dbReference type="STRING" id="694327.DFW101_3526"/>